<dbReference type="GO" id="GO:0032259">
    <property type="term" value="P:methylation"/>
    <property type="evidence" value="ECO:0007669"/>
    <property type="project" value="UniProtKB-KW"/>
</dbReference>
<dbReference type="Pfam" id="PF05050">
    <property type="entry name" value="Methyltransf_21"/>
    <property type="match status" value="1"/>
</dbReference>
<dbReference type="RefSeq" id="WP_349245820.1">
    <property type="nucleotide sequence ID" value="NZ_JASCXX010000019.1"/>
</dbReference>
<dbReference type="PANTHER" id="PTHR34203">
    <property type="entry name" value="METHYLTRANSFERASE, FKBM FAMILY PROTEIN"/>
    <property type="match status" value="1"/>
</dbReference>
<dbReference type="PANTHER" id="PTHR34203:SF15">
    <property type="entry name" value="SLL1173 PROTEIN"/>
    <property type="match status" value="1"/>
</dbReference>
<keyword evidence="2" id="KW-0808">Transferase</keyword>
<proteinExistence type="predicted"/>
<gene>
    <name evidence="2" type="ORF">QJ522_15220</name>
</gene>
<comment type="caution">
    <text evidence="2">The sequence shown here is derived from an EMBL/GenBank/DDBJ whole genome shotgun (WGS) entry which is preliminary data.</text>
</comment>
<dbReference type="Gene3D" id="3.40.50.150">
    <property type="entry name" value="Vaccinia Virus protein VP39"/>
    <property type="match status" value="1"/>
</dbReference>
<dbReference type="InterPro" id="IPR029063">
    <property type="entry name" value="SAM-dependent_MTases_sf"/>
</dbReference>
<name>A0AAW6TXH3_9BACT</name>
<reference evidence="2" key="1">
    <citation type="submission" date="2023-05" db="EMBL/GenBank/DDBJ databases">
        <title>Anaerotaeda fermentans gen. nov., sp. nov., a novel anaerobic planctomycete of the new family within the order Sedimentisphaerales isolated from Taman Peninsula, Russia.</title>
        <authorList>
            <person name="Khomyakova M.A."/>
            <person name="Merkel A.Y."/>
            <person name="Slobodkin A.I."/>
        </authorList>
    </citation>
    <scope>NUCLEOTIDE SEQUENCE</scope>
    <source>
        <strain evidence="2">M17dextr</strain>
    </source>
</reference>
<dbReference type="AlphaFoldDB" id="A0AAW6TXH3"/>
<accession>A0AAW6TXH3</accession>
<dbReference type="SUPFAM" id="SSF53335">
    <property type="entry name" value="S-adenosyl-L-methionine-dependent methyltransferases"/>
    <property type="match status" value="1"/>
</dbReference>
<evidence type="ECO:0000313" key="2">
    <source>
        <dbReference type="EMBL" id="MDI6450411.1"/>
    </source>
</evidence>
<keyword evidence="3" id="KW-1185">Reference proteome</keyword>
<sequence>MIGMKQRIKNSPLYRVIRPVMFHARRFKRWLRPPRGVRYDTQMFQVMAQSLRPDSVCVDVGASVGDILKRIQAAAPEGRHFAIEALPHLAEALESNFPNVRVFACALSDCTGRAPFHFVRNRSAFSGLRRRTYDFGYPAEVEEIRVQTKRLDDLIPQDVQVDFIKMDIEGGEYHAMLGGAKTILRCRPMIVFEASVRSTGHYGVSPEMIHDLIVRDFRLKLSTMERWLSDELPFSREAFAAAYQKDFYFIAYPPERRRRMTAHT</sequence>
<dbReference type="InterPro" id="IPR006342">
    <property type="entry name" value="FkbM_mtfrase"/>
</dbReference>
<dbReference type="Proteomes" id="UP001431776">
    <property type="component" value="Unassembled WGS sequence"/>
</dbReference>
<keyword evidence="2" id="KW-0489">Methyltransferase</keyword>
<feature type="domain" description="Methyltransferase FkbM" evidence="1">
    <location>
        <begin position="59"/>
        <end position="198"/>
    </location>
</feature>
<organism evidence="2 3">
    <name type="scientific">Anaerobaca lacustris</name>
    <dbReference type="NCBI Taxonomy" id="3044600"/>
    <lineage>
        <taxon>Bacteria</taxon>
        <taxon>Pseudomonadati</taxon>
        <taxon>Planctomycetota</taxon>
        <taxon>Phycisphaerae</taxon>
        <taxon>Sedimentisphaerales</taxon>
        <taxon>Anaerobacaceae</taxon>
        <taxon>Anaerobaca</taxon>
    </lineage>
</organism>
<evidence type="ECO:0000259" key="1">
    <source>
        <dbReference type="Pfam" id="PF05050"/>
    </source>
</evidence>
<dbReference type="GO" id="GO:0008168">
    <property type="term" value="F:methyltransferase activity"/>
    <property type="evidence" value="ECO:0007669"/>
    <property type="project" value="UniProtKB-KW"/>
</dbReference>
<protein>
    <submittedName>
        <fullName evidence="2">FkbM family methyltransferase</fullName>
        <ecNumber evidence="2">2.1.1.-</ecNumber>
    </submittedName>
</protein>
<dbReference type="EC" id="2.1.1.-" evidence="2"/>
<dbReference type="InterPro" id="IPR052514">
    <property type="entry name" value="SAM-dependent_MTase"/>
</dbReference>
<dbReference type="NCBIfam" id="TIGR01444">
    <property type="entry name" value="fkbM_fam"/>
    <property type="match status" value="1"/>
</dbReference>
<evidence type="ECO:0000313" key="3">
    <source>
        <dbReference type="Proteomes" id="UP001431776"/>
    </source>
</evidence>
<dbReference type="EMBL" id="JASCXX010000019">
    <property type="protein sequence ID" value="MDI6450411.1"/>
    <property type="molecule type" value="Genomic_DNA"/>
</dbReference>